<evidence type="ECO:0008006" key="3">
    <source>
        <dbReference type="Google" id="ProtNLM"/>
    </source>
</evidence>
<dbReference type="AlphaFoldDB" id="A0A9D4PIR5"/>
<dbReference type="SUPFAM" id="SSF52047">
    <property type="entry name" value="RNI-like"/>
    <property type="match status" value="2"/>
</dbReference>
<reference evidence="1" key="1">
    <citation type="journal article" date="2020" name="Cell">
        <title>Large-Scale Comparative Analyses of Tick Genomes Elucidate Their Genetic Diversity and Vector Capacities.</title>
        <authorList>
            <consortium name="Tick Genome and Microbiome Consortium (TIGMIC)"/>
            <person name="Jia N."/>
            <person name="Wang J."/>
            <person name="Shi W."/>
            <person name="Du L."/>
            <person name="Sun Y."/>
            <person name="Zhan W."/>
            <person name="Jiang J.F."/>
            <person name="Wang Q."/>
            <person name="Zhang B."/>
            <person name="Ji P."/>
            <person name="Bell-Sakyi L."/>
            <person name="Cui X.M."/>
            <person name="Yuan T.T."/>
            <person name="Jiang B.G."/>
            <person name="Yang W.F."/>
            <person name="Lam T.T."/>
            <person name="Chang Q.C."/>
            <person name="Ding S.J."/>
            <person name="Wang X.J."/>
            <person name="Zhu J.G."/>
            <person name="Ruan X.D."/>
            <person name="Zhao L."/>
            <person name="Wei J.T."/>
            <person name="Ye R.Z."/>
            <person name="Que T.C."/>
            <person name="Du C.H."/>
            <person name="Zhou Y.H."/>
            <person name="Cheng J.X."/>
            <person name="Dai P.F."/>
            <person name="Guo W.B."/>
            <person name="Han X.H."/>
            <person name="Huang E.J."/>
            <person name="Li L.F."/>
            <person name="Wei W."/>
            <person name="Gao Y.C."/>
            <person name="Liu J.Z."/>
            <person name="Shao H.Z."/>
            <person name="Wang X."/>
            <person name="Wang C.C."/>
            <person name="Yang T.C."/>
            <person name="Huo Q.B."/>
            <person name="Li W."/>
            <person name="Chen H.Y."/>
            <person name="Chen S.E."/>
            <person name="Zhou L.G."/>
            <person name="Ni X.B."/>
            <person name="Tian J.H."/>
            <person name="Sheng Y."/>
            <person name="Liu T."/>
            <person name="Pan Y.S."/>
            <person name="Xia L.Y."/>
            <person name="Li J."/>
            <person name="Zhao F."/>
            <person name="Cao W.C."/>
        </authorList>
    </citation>
    <scope>NUCLEOTIDE SEQUENCE</scope>
    <source>
        <strain evidence="1">Rsan-2018</strain>
    </source>
</reference>
<name>A0A9D4PIR5_RHISA</name>
<gene>
    <name evidence="1" type="ORF">HPB52_011988</name>
</gene>
<dbReference type="VEuPathDB" id="VectorBase:RSAN_048320"/>
<dbReference type="InterPro" id="IPR032675">
    <property type="entry name" value="LRR_dom_sf"/>
</dbReference>
<sequence>MENLPRESEQQLSLSAFEERGDTSAIAYRPEVDRYRPPCTAVNDQVCPLNNCLSYCNNLLFDSGLQLREQRGGSLSLVSIHDDLMPHPDPDSYRATAFLRWLLKTHVCITTLELSDSPVKSHSKIVLQELPDNSRIKNLTLHLLEDHNADTHLETHLPRLRSLEVLSCSAGRWHSDAVAGSRTDIVAAVSALLRTTKCLTSLAFRGCFISRQPPKTLTDALSANSTLKWLDMDTEWETVEPPGPIGEYVRSNGLLTSLTVSGKDVDREKLLLEEAIVRNGTLSTLRVLGLCGGERSARFITRILSECSTLRKLDVGWARTRYTKISEATFTRCTEALAQNQTLEELALPYCLWHPSNWIDFFTLLPRNKHLKKLDVHQDFTQDCPTFPAVLEALAQTNSSIHVSFGFYVTGVGVNLMHYNVFSRIGLFGEESVQVDAIQRLLFLDHFTSLTLDVYDAGERLFTALAKYIRETTALRELRLTLTDLFDTANNTATSSCWTLLLGSLSANKSIARVDIFSDSNFQYNDHLTRTIGHSRYISRVFFQDNSAFRDATDFVSLLSEAIGDNYSLLNVNLGGAKPGVEAKRCFFTIQETTRRNCSLVERATAFNRTTPLDWYTASAFEKVARNPALVRELAEKEGIAASEVARMIRSRLTSVEGLHDFMRLTGVVKECVTCAPPVDGCRMQLQDLNNDCWRLVRRYLSFDDVMRFGIANEDHCTSC</sequence>
<dbReference type="Gene3D" id="3.80.10.10">
    <property type="entry name" value="Ribonuclease Inhibitor"/>
    <property type="match status" value="1"/>
</dbReference>
<reference evidence="1" key="2">
    <citation type="submission" date="2021-09" db="EMBL/GenBank/DDBJ databases">
        <authorList>
            <person name="Jia N."/>
            <person name="Wang J."/>
            <person name="Shi W."/>
            <person name="Du L."/>
            <person name="Sun Y."/>
            <person name="Zhan W."/>
            <person name="Jiang J."/>
            <person name="Wang Q."/>
            <person name="Zhang B."/>
            <person name="Ji P."/>
            <person name="Sakyi L.B."/>
            <person name="Cui X."/>
            <person name="Yuan T."/>
            <person name="Jiang B."/>
            <person name="Yang W."/>
            <person name="Lam T.T.-Y."/>
            <person name="Chang Q."/>
            <person name="Ding S."/>
            <person name="Wang X."/>
            <person name="Zhu J."/>
            <person name="Ruan X."/>
            <person name="Zhao L."/>
            <person name="Wei J."/>
            <person name="Que T."/>
            <person name="Du C."/>
            <person name="Cheng J."/>
            <person name="Dai P."/>
            <person name="Han X."/>
            <person name="Huang E."/>
            <person name="Gao Y."/>
            <person name="Liu J."/>
            <person name="Shao H."/>
            <person name="Ye R."/>
            <person name="Li L."/>
            <person name="Wei W."/>
            <person name="Wang X."/>
            <person name="Wang C."/>
            <person name="Huo Q."/>
            <person name="Li W."/>
            <person name="Guo W."/>
            <person name="Chen H."/>
            <person name="Chen S."/>
            <person name="Zhou L."/>
            <person name="Zhou L."/>
            <person name="Ni X."/>
            <person name="Tian J."/>
            <person name="Zhou Y."/>
            <person name="Sheng Y."/>
            <person name="Liu T."/>
            <person name="Pan Y."/>
            <person name="Xia L."/>
            <person name="Li J."/>
            <person name="Zhao F."/>
            <person name="Cao W."/>
        </authorList>
    </citation>
    <scope>NUCLEOTIDE SEQUENCE</scope>
    <source>
        <strain evidence="1">Rsan-2018</strain>
        <tissue evidence="1">Larvae</tissue>
    </source>
</reference>
<evidence type="ECO:0000313" key="1">
    <source>
        <dbReference type="EMBL" id="KAH7943845.1"/>
    </source>
</evidence>
<proteinExistence type="predicted"/>
<organism evidence="1 2">
    <name type="scientific">Rhipicephalus sanguineus</name>
    <name type="common">Brown dog tick</name>
    <name type="synonym">Ixodes sanguineus</name>
    <dbReference type="NCBI Taxonomy" id="34632"/>
    <lineage>
        <taxon>Eukaryota</taxon>
        <taxon>Metazoa</taxon>
        <taxon>Ecdysozoa</taxon>
        <taxon>Arthropoda</taxon>
        <taxon>Chelicerata</taxon>
        <taxon>Arachnida</taxon>
        <taxon>Acari</taxon>
        <taxon>Parasitiformes</taxon>
        <taxon>Ixodida</taxon>
        <taxon>Ixodoidea</taxon>
        <taxon>Ixodidae</taxon>
        <taxon>Rhipicephalinae</taxon>
        <taxon>Rhipicephalus</taxon>
        <taxon>Rhipicephalus</taxon>
    </lineage>
</organism>
<keyword evidence="2" id="KW-1185">Reference proteome</keyword>
<comment type="caution">
    <text evidence="1">The sequence shown here is derived from an EMBL/GenBank/DDBJ whole genome shotgun (WGS) entry which is preliminary data.</text>
</comment>
<dbReference type="Proteomes" id="UP000821837">
    <property type="component" value="Unassembled WGS sequence"/>
</dbReference>
<protein>
    <recommendedName>
        <fullName evidence="3">Nlr family card domain protein</fullName>
    </recommendedName>
</protein>
<dbReference type="EMBL" id="JABSTV010001253">
    <property type="protein sequence ID" value="KAH7943845.1"/>
    <property type="molecule type" value="Genomic_DNA"/>
</dbReference>
<dbReference type="PANTHER" id="PTHR47679">
    <property type="entry name" value="PROTEIN TORNADO 1"/>
    <property type="match status" value="1"/>
</dbReference>
<evidence type="ECO:0000313" key="2">
    <source>
        <dbReference type="Proteomes" id="UP000821837"/>
    </source>
</evidence>
<dbReference type="PANTHER" id="PTHR47679:SF2">
    <property type="entry name" value="C-TERMINAL OF ROC (COR) DOMAIN-CONTAINING PROTEIN"/>
    <property type="match status" value="1"/>
</dbReference>
<accession>A0A9D4PIR5</accession>